<protein>
    <recommendedName>
        <fullName evidence="4">NB-ARC domain-containing protein</fullName>
    </recommendedName>
</protein>
<dbReference type="EMBL" id="JACBKZ010000012">
    <property type="protein sequence ID" value="KAF5937732.1"/>
    <property type="molecule type" value="Genomic_DNA"/>
</dbReference>
<dbReference type="Gene3D" id="3.40.50.300">
    <property type="entry name" value="P-loop containing nucleotide triphosphate hydrolases"/>
    <property type="match status" value="1"/>
</dbReference>
<evidence type="ECO:0000256" key="1">
    <source>
        <dbReference type="ARBA" id="ARBA00022614"/>
    </source>
</evidence>
<name>A0A7J7GAF5_CAMSI</name>
<proteinExistence type="predicted"/>
<reference evidence="6" key="1">
    <citation type="journal article" date="2020" name="Nat. Commun.">
        <title>Genome assembly of wild tea tree DASZ reveals pedigree and selection history of tea varieties.</title>
        <authorList>
            <person name="Zhang W."/>
            <person name="Zhang Y."/>
            <person name="Qiu H."/>
            <person name="Guo Y."/>
            <person name="Wan H."/>
            <person name="Zhang X."/>
            <person name="Scossa F."/>
            <person name="Alseekh S."/>
            <person name="Zhang Q."/>
            <person name="Wang P."/>
            <person name="Xu L."/>
            <person name="Schmidt M.H."/>
            <person name="Jia X."/>
            <person name="Li D."/>
            <person name="Zhu A."/>
            <person name="Guo F."/>
            <person name="Chen W."/>
            <person name="Ni D."/>
            <person name="Usadel B."/>
            <person name="Fernie A.R."/>
            <person name="Wen W."/>
        </authorList>
    </citation>
    <scope>NUCLEOTIDE SEQUENCE [LARGE SCALE GENOMIC DNA]</scope>
    <source>
        <strain evidence="6">cv. G240</strain>
    </source>
</reference>
<keyword evidence="6" id="KW-1185">Reference proteome</keyword>
<dbReference type="Gene3D" id="1.10.8.430">
    <property type="entry name" value="Helical domain of apoptotic protease-activating factors"/>
    <property type="match status" value="1"/>
</dbReference>
<accession>A0A7J7GAF5</accession>
<dbReference type="InterPro" id="IPR042197">
    <property type="entry name" value="Apaf_helical"/>
</dbReference>
<sequence>MPMVKEVTKSANEEQLFDEVVLAVVSPGEKKIQAKIADKLGLKFEEESVSGRADRLRESLWSKRILLILDDVWKRLELNDIVIPYGCHGSCKILLTSRFVYVCDDMGAKKKFTVEALDKEEAWNLFKEMAGISNDTSSKFYSTQKAVADECGGLPVAIKIVARALKGKGEPSWDFALGQLQRSIIKSIRGVED</sequence>
<evidence type="ECO:0000259" key="4">
    <source>
        <dbReference type="Pfam" id="PF00931"/>
    </source>
</evidence>
<comment type="caution">
    <text evidence="5">The sequence shown here is derived from an EMBL/GenBank/DDBJ whole genome shotgun (WGS) entry which is preliminary data.</text>
</comment>
<keyword evidence="3" id="KW-0067">ATP-binding</keyword>
<reference evidence="5 6" key="2">
    <citation type="submission" date="2020-07" db="EMBL/GenBank/DDBJ databases">
        <title>Genome assembly of wild tea tree DASZ reveals pedigree and selection history of tea varieties.</title>
        <authorList>
            <person name="Zhang W."/>
        </authorList>
    </citation>
    <scope>NUCLEOTIDE SEQUENCE [LARGE SCALE GENOMIC DNA]</scope>
    <source>
        <strain evidence="6">cv. G240</strain>
        <tissue evidence="5">Leaf</tissue>
    </source>
</reference>
<dbReference type="AlphaFoldDB" id="A0A7J7GAF5"/>
<dbReference type="InterPro" id="IPR050905">
    <property type="entry name" value="Plant_NBS-LRR"/>
</dbReference>
<evidence type="ECO:0000256" key="2">
    <source>
        <dbReference type="ARBA" id="ARBA00022821"/>
    </source>
</evidence>
<keyword evidence="3" id="KW-0547">Nucleotide-binding</keyword>
<dbReference type="InterPro" id="IPR027417">
    <property type="entry name" value="P-loop_NTPase"/>
</dbReference>
<feature type="domain" description="NB-ARC" evidence="4">
    <location>
        <begin position="4"/>
        <end position="131"/>
    </location>
</feature>
<keyword evidence="1" id="KW-0433">Leucine-rich repeat</keyword>
<dbReference type="GO" id="GO:0043531">
    <property type="term" value="F:ADP binding"/>
    <property type="evidence" value="ECO:0007669"/>
    <property type="project" value="InterPro"/>
</dbReference>
<evidence type="ECO:0000313" key="5">
    <source>
        <dbReference type="EMBL" id="KAF5937732.1"/>
    </source>
</evidence>
<dbReference type="PRINTS" id="PR00364">
    <property type="entry name" value="DISEASERSIST"/>
</dbReference>
<dbReference type="SUPFAM" id="SSF52540">
    <property type="entry name" value="P-loop containing nucleoside triphosphate hydrolases"/>
    <property type="match status" value="1"/>
</dbReference>
<keyword evidence="2" id="KW-0611">Plant defense</keyword>
<dbReference type="Pfam" id="PF00931">
    <property type="entry name" value="NB-ARC"/>
    <property type="match status" value="1"/>
</dbReference>
<evidence type="ECO:0000256" key="3">
    <source>
        <dbReference type="ARBA" id="ARBA00022840"/>
    </source>
</evidence>
<dbReference type="Proteomes" id="UP000593564">
    <property type="component" value="Unassembled WGS sequence"/>
</dbReference>
<evidence type="ECO:0000313" key="6">
    <source>
        <dbReference type="Proteomes" id="UP000593564"/>
    </source>
</evidence>
<dbReference type="GO" id="GO:0006952">
    <property type="term" value="P:defense response"/>
    <property type="evidence" value="ECO:0007669"/>
    <property type="project" value="UniProtKB-KW"/>
</dbReference>
<organism evidence="5 6">
    <name type="scientific">Camellia sinensis</name>
    <name type="common">Tea plant</name>
    <name type="synonym">Thea sinensis</name>
    <dbReference type="NCBI Taxonomy" id="4442"/>
    <lineage>
        <taxon>Eukaryota</taxon>
        <taxon>Viridiplantae</taxon>
        <taxon>Streptophyta</taxon>
        <taxon>Embryophyta</taxon>
        <taxon>Tracheophyta</taxon>
        <taxon>Spermatophyta</taxon>
        <taxon>Magnoliopsida</taxon>
        <taxon>eudicotyledons</taxon>
        <taxon>Gunneridae</taxon>
        <taxon>Pentapetalae</taxon>
        <taxon>asterids</taxon>
        <taxon>Ericales</taxon>
        <taxon>Theaceae</taxon>
        <taxon>Camellia</taxon>
    </lineage>
</organism>
<dbReference type="InterPro" id="IPR002182">
    <property type="entry name" value="NB-ARC"/>
</dbReference>
<gene>
    <name evidence="5" type="ORF">HYC85_025238</name>
</gene>
<dbReference type="PANTHER" id="PTHR33463:SF203">
    <property type="entry name" value="AAA+ ATPASE DOMAIN-CONTAINING PROTEIN"/>
    <property type="match status" value="1"/>
</dbReference>
<dbReference type="GO" id="GO:0005524">
    <property type="term" value="F:ATP binding"/>
    <property type="evidence" value="ECO:0007669"/>
    <property type="project" value="UniProtKB-KW"/>
</dbReference>
<dbReference type="PANTHER" id="PTHR33463">
    <property type="entry name" value="NB-ARC DOMAIN-CONTAINING PROTEIN-RELATED"/>
    <property type="match status" value="1"/>
</dbReference>